<dbReference type="Proteomes" id="UP000663193">
    <property type="component" value="Chromosome 11"/>
</dbReference>
<dbReference type="AlphaFoldDB" id="A0A7U2F812"/>
<feature type="domain" description="Amidohydrolase-related" evidence="5">
    <location>
        <begin position="7"/>
        <end position="105"/>
    </location>
</feature>
<organism evidence="6 7">
    <name type="scientific">Phaeosphaeria nodorum (strain SN15 / ATCC MYA-4574 / FGSC 10173)</name>
    <name type="common">Glume blotch fungus</name>
    <name type="synonym">Parastagonospora nodorum</name>
    <dbReference type="NCBI Taxonomy" id="321614"/>
    <lineage>
        <taxon>Eukaryota</taxon>
        <taxon>Fungi</taxon>
        <taxon>Dikarya</taxon>
        <taxon>Ascomycota</taxon>
        <taxon>Pezizomycotina</taxon>
        <taxon>Dothideomycetes</taxon>
        <taxon>Pleosporomycetidae</taxon>
        <taxon>Pleosporales</taxon>
        <taxon>Pleosporineae</taxon>
        <taxon>Phaeosphaeriaceae</taxon>
        <taxon>Parastagonospora</taxon>
    </lineage>
</organism>
<evidence type="ECO:0000256" key="2">
    <source>
        <dbReference type="ARBA" id="ARBA00022723"/>
    </source>
</evidence>
<keyword evidence="7" id="KW-1185">Reference proteome</keyword>
<keyword evidence="4" id="KW-0862">Zinc</keyword>
<evidence type="ECO:0000256" key="1">
    <source>
        <dbReference type="ARBA" id="ARBA00001947"/>
    </source>
</evidence>
<keyword evidence="3" id="KW-0378">Hydrolase</keyword>
<comment type="cofactor">
    <cofactor evidence="1">
        <name>Zn(2+)</name>
        <dbReference type="ChEBI" id="CHEBI:29105"/>
    </cofactor>
</comment>
<proteinExistence type="predicted"/>
<dbReference type="InterPro" id="IPR051607">
    <property type="entry name" value="Metallo-dep_hydrolases"/>
</dbReference>
<dbReference type="EMBL" id="CP069033">
    <property type="protein sequence ID" value="QRD00473.1"/>
    <property type="molecule type" value="Genomic_DNA"/>
</dbReference>
<dbReference type="InterPro" id="IPR006680">
    <property type="entry name" value="Amidohydro-rel"/>
</dbReference>
<name>A0A7U2F812_PHANO</name>
<dbReference type="GO" id="GO:0016787">
    <property type="term" value="F:hydrolase activity"/>
    <property type="evidence" value="ECO:0007669"/>
    <property type="project" value="UniProtKB-KW"/>
</dbReference>
<evidence type="ECO:0000256" key="4">
    <source>
        <dbReference type="ARBA" id="ARBA00022833"/>
    </source>
</evidence>
<dbReference type="Gene3D" id="3.20.20.140">
    <property type="entry name" value="Metal-dependent hydrolases"/>
    <property type="match status" value="1"/>
</dbReference>
<evidence type="ECO:0000259" key="5">
    <source>
        <dbReference type="Pfam" id="PF01979"/>
    </source>
</evidence>
<dbReference type="OrthoDB" id="194468at2759"/>
<accession>A0A7U2F812</accession>
<protein>
    <recommendedName>
        <fullName evidence="5">Amidohydrolase-related domain-containing protein</fullName>
    </recommendedName>
</protein>
<dbReference type="Pfam" id="PF01979">
    <property type="entry name" value="Amidohydro_1"/>
    <property type="match status" value="1"/>
</dbReference>
<dbReference type="SUPFAM" id="SSF51556">
    <property type="entry name" value="Metallo-dependent hydrolases"/>
    <property type="match status" value="1"/>
</dbReference>
<keyword evidence="2" id="KW-0479">Metal-binding</keyword>
<dbReference type="PANTHER" id="PTHR11271">
    <property type="entry name" value="GUANINE DEAMINASE"/>
    <property type="match status" value="1"/>
</dbReference>
<evidence type="ECO:0000313" key="6">
    <source>
        <dbReference type="EMBL" id="QRD00473.1"/>
    </source>
</evidence>
<dbReference type="VEuPathDB" id="FungiDB:JI435_090350"/>
<dbReference type="GO" id="GO:0046872">
    <property type="term" value="F:metal ion binding"/>
    <property type="evidence" value="ECO:0007669"/>
    <property type="project" value="UniProtKB-KW"/>
</dbReference>
<reference evidence="7" key="1">
    <citation type="journal article" date="2021" name="BMC Genomics">
        <title>Chromosome-level genome assembly and manually-curated proteome of model necrotroph Parastagonospora nodorum Sn15 reveals a genome-wide trove of candidate effector homologs, and redundancy of virulence-related functions within an accessory chromosome.</title>
        <authorList>
            <person name="Bertazzoni S."/>
            <person name="Jones D.A.B."/>
            <person name="Phan H.T."/>
            <person name="Tan K.-C."/>
            <person name="Hane J.K."/>
        </authorList>
    </citation>
    <scope>NUCLEOTIDE SEQUENCE [LARGE SCALE GENOMIC DNA]</scope>
    <source>
        <strain evidence="7">SN15 / ATCC MYA-4574 / FGSC 10173)</strain>
    </source>
</reference>
<sequence>MGHYDMRHQFIVQDLANDNLLGPDIVFSHGANSTEGEFAAIKESGASIVATPDTELYMRIGHPVAFRAADNGCRSCLGTDITSNTSNDFMAQMRLALKAQRAKDNEESFPKVVRQETEEVLYDEFEVILRKC</sequence>
<evidence type="ECO:0000256" key="3">
    <source>
        <dbReference type="ARBA" id="ARBA00022801"/>
    </source>
</evidence>
<dbReference type="InterPro" id="IPR032466">
    <property type="entry name" value="Metal_Hydrolase"/>
</dbReference>
<gene>
    <name evidence="6" type="ORF">JI435_090350</name>
</gene>
<evidence type="ECO:0000313" key="7">
    <source>
        <dbReference type="Proteomes" id="UP000663193"/>
    </source>
</evidence>